<reference evidence="2 3" key="1">
    <citation type="submission" date="2023-11" db="EMBL/GenBank/DDBJ databases">
        <title>Halocaridina rubra genome assembly.</title>
        <authorList>
            <person name="Smith C."/>
        </authorList>
    </citation>
    <scope>NUCLEOTIDE SEQUENCE [LARGE SCALE GENOMIC DNA]</scope>
    <source>
        <strain evidence="2">EP-1</strain>
        <tissue evidence="2">Whole</tissue>
    </source>
</reference>
<evidence type="ECO:0000256" key="1">
    <source>
        <dbReference type="SAM" id="Phobius"/>
    </source>
</evidence>
<accession>A0AAN8WQP4</accession>
<proteinExistence type="predicted"/>
<keyword evidence="1" id="KW-0472">Membrane</keyword>
<keyword evidence="3" id="KW-1185">Reference proteome</keyword>
<evidence type="ECO:0000313" key="3">
    <source>
        <dbReference type="Proteomes" id="UP001381693"/>
    </source>
</evidence>
<protein>
    <recommendedName>
        <fullName evidence="4">Ionotropic glutamate receptor C-terminal domain-containing protein</fullName>
    </recommendedName>
</protein>
<name>A0AAN8WQP4_HALRR</name>
<gene>
    <name evidence="2" type="ORF">SK128_010417</name>
</gene>
<sequence length="94" mass="10675">MHLAKSHDQVPKRTSTQVYIAFLYIYCFILTVVYSTNLTAYLTVKKAPKSMETIQEVHDSGVHLVGMDDFFEKMLGSSPDPNLQKLPPFILLRG</sequence>
<dbReference type="AlphaFoldDB" id="A0AAN8WQP4"/>
<keyword evidence="1" id="KW-0812">Transmembrane</keyword>
<dbReference type="EMBL" id="JAXCGZ010017222">
    <property type="protein sequence ID" value="KAK7068486.1"/>
    <property type="molecule type" value="Genomic_DNA"/>
</dbReference>
<feature type="transmembrane region" description="Helical" evidence="1">
    <location>
        <begin position="20"/>
        <end position="44"/>
    </location>
</feature>
<dbReference type="Gene3D" id="1.10.287.70">
    <property type="match status" value="1"/>
</dbReference>
<keyword evidence="1" id="KW-1133">Transmembrane helix</keyword>
<comment type="caution">
    <text evidence="2">The sequence shown here is derived from an EMBL/GenBank/DDBJ whole genome shotgun (WGS) entry which is preliminary data.</text>
</comment>
<evidence type="ECO:0008006" key="4">
    <source>
        <dbReference type="Google" id="ProtNLM"/>
    </source>
</evidence>
<organism evidence="2 3">
    <name type="scientific">Halocaridina rubra</name>
    <name type="common">Hawaiian red shrimp</name>
    <dbReference type="NCBI Taxonomy" id="373956"/>
    <lineage>
        <taxon>Eukaryota</taxon>
        <taxon>Metazoa</taxon>
        <taxon>Ecdysozoa</taxon>
        <taxon>Arthropoda</taxon>
        <taxon>Crustacea</taxon>
        <taxon>Multicrustacea</taxon>
        <taxon>Malacostraca</taxon>
        <taxon>Eumalacostraca</taxon>
        <taxon>Eucarida</taxon>
        <taxon>Decapoda</taxon>
        <taxon>Pleocyemata</taxon>
        <taxon>Caridea</taxon>
        <taxon>Atyoidea</taxon>
        <taxon>Atyidae</taxon>
        <taxon>Halocaridina</taxon>
    </lineage>
</organism>
<dbReference type="Proteomes" id="UP001381693">
    <property type="component" value="Unassembled WGS sequence"/>
</dbReference>
<evidence type="ECO:0000313" key="2">
    <source>
        <dbReference type="EMBL" id="KAK7068486.1"/>
    </source>
</evidence>